<dbReference type="GO" id="GO:0015421">
    <property type="term" value="F:ABC-type oligopeptide transporter activity"/>
    <property type="evidence" value="ECO:0007669"/>
    <property type="project" value="TreeGrafter"/>
</dbReference>
<dbReference type="Gene3D" id="3.40.50.300">
    <property type="entry name" value="P-loop containing nucleotide triphosphate hydrolases"/>
    <property type="match status" value="1"/>
</dbReference>
<dbReference type="Proteomes" id="UP000799444">
    <property type="component" value="Unassembled WGS sequence"/>
</dbReference>
<proteinExistence type="predicted"/>
<dbReference type="EMBL" id="ML996108">
    <property type="protein sequence ID" value="KAF2738504.1"/>
    <property type="molecule type" value="Genomic_DNA"/>
</dbReference>
<dbReference type="AlphaFoldDB" id="A0A9P4R4B6"/>
<dbReference type="PANTHER" id="PTHR43394:SF1">
    <property type="entry name" value="ATP-BINDING CASSETTE SUB-FAMILY B MEMBER 10, MITOCHONDRIAL"/>
    <property type="match status" value="1"/>
</dbReference>
<evidence type="ECO:0000313" key="3">
    <source>
        <dbReference type="Proteomes" id="UP000799444"/>
    </source>
</evidence>
<name>A0A9P4R4B6_9PLEO</name>
<dbReference type="InterPro" id="IPR039421">
    <property type="entry name" value="Type_1_exporter"/>
</dbReference>
<organism evidence="2 3">
    <name type="scientific">Polyplosphaeria fusca</name>
    <dbReference type="NCBI Taxonomy" id="682080"/>
    <lineage>
        <taxon>Eukaryota</taxon>
        <taxon>Fungi</taxon>
        <taxon>Dikarya</taxon>
        <taxon>Ascomycota</taxon>
        <taxon>Pezizomycotina</taxon>
        <taxon>Dothideomycetes</taxon>
        <taxon>Pleosporomycetidae</taxon>
        <taxon>Pleosporales</taxon>
        <taxon>Tetraplosphaeriaceae</taxon>
        <taxon>Polyplosphaeria</taxon>
    </lineage>
</organism>
<dbReference type="PANTHER" id="PTHR43394">
    <property type="entry name" value="ATP-DEPENDENT PERMEASE MDL1, MITOCHONDRIAL"/>
    <property type="match status" value="1"/>
</dbReference>
<dbReference type="InterPro" id="IPR027417">
    <property type="entry name" value="P-loop_NTPase"/>
</dbReference>
<keyword evidence="3" id="KW-1185">Reference proteome</keyword>
<evidence type="ECO:0000313" key="2">
    <source>
        <dbReference type="EMBL" id="KAF2738504.1"/>
    </source>
</evidence>
<feature type="non-terminal residue" evidence="2">
    <location>
        <position position="1"/>
    </location>
</feature>
<comment type="caution">
    <text evidence="2">The sequence shown here is derived from an EMBL/GenBank/DDBJ whole genome shotgun (WGS) entry which is preliminary data.</text>
</comment>
<dbReference type="SUPFAM" id="SSF52540">
    <property type="entry name" value="P-loop containing nucleoside triphosphate hydrolases"/>
    <property type="match status" value="1"/>
</dbReference>
<dbReference type="InterPro" id="IPR003439">
    <property type="entry name" value="ABC_transporter-like_ATP-bd"/>
</dbReference>
<gene>
    <name evidence="2" type="ORF">EJ04DRAFT_428642</name>
</gene>
<dbReference type="OrthoDB" id="6500128at2759"/>
<dbReference type="GO" id="GO:0005524">
    <property type="term" value="F:ATP binding"/>
    <property type="evidence" value="ECO:0007669"/>
    <property type="project" value="InterPro"/>
</dbReference>
<dbReference type="GO" id="GO:0016887">
    <property type="term" value="F:ATP hydrolysis activity"/>
    <property type="evidence" value="ECO:0007669"/>
    <property type="project" value="InterPro"/>
</dbReference>
<reference evidence="2" key="1">
    <citation type="journal article" date="2020" name="Stud. Mycol.">
        <title>101 Dothideomycetes genomes: a test case for predicting lifestyles and emergence of pathogens.</title>
        <authorList>
            <person name="Haridas S."/>
            <person name="Albert R."/>
            <person name="Binder M."/>
            <person name="Bloem J."/>
            <person name="Labutti K."/>
            <person name="Salamov A."/>
            <person name="Andreopoulos B."/>
            <person name="Baker S."/>
            <person name="Barry K."/>
            <person name="Bills G."/>
            <person name="Bluhm B."/>
            <person name="Cannon C."/>
            <person name="Castanera R."/>
            <person name="Culley D."/>
            <person name="Daum C."/>
            <person name="Ezra D."/>
            <person name="Gonzalez J."/>
            <person name="Henrissat B."/>
            <person name="Kuo A."/>
            <person name="Liang C."/>
            <person name="Lipzen A."/>
            <person name="Lutzoni F."/>
            <person name="Magnuson J."/>
            <person name="Mondo S."/>
            <person name="Nolan M."/>
            <person name="Ohm R."/>
            <person name="Pangilinan J."/>
            <person name="Park H.-J."/>
            <person name="Ramirez L."/>
            <person name="Alfaro M."/>
            <person name="Sun H."/>
            <person name="Tritt A."/>
            <person name="Yoshinaga Y."/>
            <person name="Zwiers L.-H."/>
            <person name="Turgeon B."/>
            <person name="Goodwin S."/>
            <person name="Spatafora J."/>
            <person name="Crous P."/>
            <person name="Grigoriev I."/>
        </authorList>
    </citation>
    <scope>NUCLEOTIDE SEQUENCE</scope>
    <source>
        <strain evidence="2">CBS 125425</strain>
    </source>
</reference>
<evidence type="ECO:0000259" key="1">
    <source>
        <dbReference type="Pfam" id="PF00005"/>
    </source>
</evidence>
<sequence>GSKLSGGERQQAHLARALAKKSKIQTLDESTSDRDIETETRIDEVLYRLDATILMVAHRSSLASRADYILVLHNGGIKEHGTHKNLLAKSGRYEKDG</sequence>
<protein>
    <submittedName>
        <fullName evidence="2">ABC transporter</fullName>
    </submittedName>
</protein>
<feature type="domain" description="ABC transporter" evidence="1">
    <location>
        <begin position="2"/>
        <end position="32"/>
    </location>
</feature>
<accession>A0A9P4R4B6</accession>
<dbReference type="Pfam" id="PF00005">
    <property type="entry name" value="ABC_tran"/>
    <property type="match status" value="1"/>
</dbReference>